<organism evidence="1 2">
    <name type="scientific">Lactuca virosa</name>
    <dbReference type="NCBI Taxonomy" id="75947"/>
    <lineage>
        <taxon>Eukaryota</taxon>
        <taxon>Viridiplantae</taxon>
        <taxon>Streptophyta</taxon>
        <taxon>Embryophyta</taxon>
        <taxon>Tracheophyta</taxon>
        <taxon>Spermatophyta</taxon>
        <taxon>Magnoliopsida</taxon>
        <taxon>eudicotyledons</taxon>
        <taxon>Gunneridae</taxon>
        <taxon>Pentapetalae</taxon>
        <taxon>asterids</taxon>
        <taxon>campanulids</taxon>
        <taxon>Asterales</taxon>
        <taxon>Asteraceae</taxon>
        <taxon>Cichorioideae</taxon>
        <taxon>Cichorieae</taxon>
        <taxon>Lactucinae</taxon>
        <taxon>Lactuca</taxon>
    </lineage>
</organism>
<protein>
    <recommendedName>
        <fullName evidence="3">Essential protein Yae1 N-terminal domain-containing protein</fullName>
    </recommendedName>
</protein>
<evidence type="ECO:0008006" key="3">
    <source>
        <dbReference type="Google" id="ProtNLM"/>
    </source>
</evidence>
<keyword evidence="2" id="KW-1185">Reference proteome</keyword>
<dbReference type="Proteomes" id="UP001157418">
    <property type="component" value="Unassembled WGS sequence"/>
</dbReference>
<dbReference type="EMBL" id="CAKMRJ010000001">
    <property type="protein sequence ID" value="CAH1412027.1"/>
    <property type="molecule type" value="Genomic_DNA"/>
</dbReference>
<sequence length="232" mass="26442">MSLLTPSCNDTVVEDLDLGQEIRIASERNNNNTLLHLYASHCFIHSSSTLSLSSRLRRCHRSRQSSIVWFFHLLTKHLRSQAQYKVYRLALAIMDLDDIFGPSLNLEDTHLNEGYQEGYNTGFASGKDDGHEVGIKTGFITGEELGFYRGCIDVWTSVIQIQPTCFSTRVQKKIKEMDELVSKYPILDPENENVTDIMGLLRLKFRAVCATLNVKLEYKGYPKASEPNEIQF</sequence>
<evidence type="ECO:0000313" key="2">
    <source>
        <dbReference type="Proteomes" id="UP001157418"/>
    </source>
</evidence>
<dbReference type="InterPro" id="IPR052436">
    <property type="entry name" value="LTO1_adapter"/>
</dbReference>
<dbReference type="PANTHER" id="PTHR28532:SF1">
    <property type="entry name" value="ORAL CANCER OVEREXPRESSED 1"/>
    <property type="match status" value="1"/>
</dbReference>
<reference evidence="1 2" key="1">
    <citation type="submission" date="2022-01" db="EMBL/GenBank/DDBJ databases">
        <authorList>
            <person name="Xiong W."/>
            <person name="Schranz E."/>
        </authorList>
    </citation>
    <scope>NUCLEOTIDE SEQUENCE [LARGE SCALE GENOMIC DNA]</scope>
</reference>
<name>A0AAU9LCG1_9ASTR</name>
<dbReference type="AlphaFoldDB" id="A0AAU9LCG1"/>
<dbReference type="PANTHER" id="PTHR28532">
    <property type="entry name" value="GEO13458P1"/>
    <property type="match status" value="1"/>
</dbReference>
<accession>A0AAU9LCG1</accession>
<comment type="caution">
    <text evidence="1">The sequence shown here is derived from an EMBL/GenBank/DDBJ whole genome shotgun (WGS) entry which is preliminary data.</text>
</comment>
<evidence type="ECO:0000313" key="1">
    <source>
        <dbReference type="EMBL" id="CAH1412027.1"/>
    </source>
</evidence>
<proteinExistence type="predicted"/>
<gene>
    <name evidence="1" type="ORF">LVIROSA_LOCUS79</name>
</gene>